<dbReference type="GO" id="GO:0004144">
    <property type="term" value="F:diacylglycerol O-acyltransferase activity"/>
    <property type="evidence" value="ECO:0007669"/>
    <property type="project" value="UniProtKB-EC"/>
</dbReference>
<dbReference type="InterPro" id="IPR023213">
    <property type="entry name" value="CAT-like_dom_sf"/>
</dbReference>
<comment type="catalytic activity">
    <reaction evidence="10 11">
        <text>an acyl-CoA + a 1,2-diacyl-sn-glycerol = a triacyl-sn-glycerol + CoA</text>
        <dbReference type="Rhea" id="RHEA:10868"/>
        <dbReference type="ChEBI" id="CHEBI:17815"/>
        <dbReference type="ChEBI" id="CHEBI:57287"/>
        <dbReference type="ChEBI" id="CHEBI:58342"/>
        <dbReference type="ChEBI" id="CHEBI:64615"/>
        <dbReference type="EC" id="2.3.1.20"/>
    </reaction>
</comment>
<reference evidence="15" key="1">
    <citation type="submission" date="2015-07" db="EMBL/GenBank/DDBJ databases">
        <title>Nocardia seriolae U-1 whole genome shotgun sequence.</title>
        <authorList>
            <person name="Imajoh M."/>
            <person name="Fukumoto Y."/>
            <person name="Sukeda M."/>
            <person name="Yamane J."/>
            <person name="Yamasaki K."/>
            <person name="Shimizu M."/>
            <person name="Ohnishi K."/>
            <person name="Oshima S."/>
        </authorList>
    </citation>
    <scope>NUCLEOTIDE SEQUENCE [LARGE SCALE GENOMIC DNA]</scope>
    <source>
        <strain evidence="15">U-1</strain>
    </source>
</reference>
<dbReference type="SUPFAM" id="SSF52777">
    <property type="entry name" value="CoA-dependent acyltransferases"/>
    <property type="match status" value="1"/>
</dbReference>
<evidence type="ECO:0000256" key="4">
    <source>
        <dbReference type="ARBA" id="ARBA00013244"/>
    </source>
</evidence>
<feature type="domain" description="O-acyltransferase WSD1 C-terminal" evidence="13">
    <location>
        <begin position="317"/>
        <end position="462"/>
    </location>
</feature>
<evidence type="ECO:0000313" key="14">
    <source>
        <dbReference type="EMBL" id="GAP26316.1"/>
    </source>
</evidence>
<evidence type="ECO:0000256" key="8">
    <source>
        <dbReference type="ARBA" id="ARBA00023098"/>
    </source>
</evidence>
<reference evidence="14 15" key="2">
    <citation type="journal article" date="2016" name="Genome Announc.">
        <title>Draft Genome Sequence of Erythromycin- and Oxytetracycline-Sensitive Nocardia seriolae Strain U-1 (NBRC 110359).</title>
        <authorList>
            <person name="Imajoh M."/>
            <person name="Sukeda M."/>
            <person name="Shimizu M."/>
            <person name="Yamane J."/>
            <person name="Ohnishi K."/>
            <person name="Oshima S."/>
        </authorList>
    </citation>
    <scope>NUCLEOTIDE SEQUENCE [LARGE SCALE GENOMIC DNA]</scope>
    <source>
        <strain evidence="14 15">U-1</strain>
    </source>
</reference>
<comment type="caution">
    <text evidence="14">The sequence shown here is derived from an EMBL/GenBank/DDBJ whole genome shotgun (WGS) entry which is preliminary data.</text>
</comment>
<comment type="pathway">
    <text evidence="1 11">Glycerolipid metabolism; triacylglycerol biosynthesis.</text>
</comment>
<evidence type="ECO:0000256" key="6">
    <source>
        <dbReference type="ARBA" id="ARBA00022679"/>
    </source>
</evidence>
<evidence type="ECO:0000256" key="9">
    <source>
        <dbReference type="ARBA" id="ARBA00023315"/>
    </source>
</evidence>
<dbReference type="InterPro" id="IPR045034">
    <property type="entry name" value="O-acyltransferase_WSD1-like"/>
</dbReference>
<dbReference type="Proteomes" id="UP000037179">
    <property type="component" value="Unassembled WGS sequence"/>
</dbReference>
<dbReference type="PANTHER" id="PTHR31650:SF1">
    <property type="entry name" value="WAX ESTER SYNTHASE_DIACYLGLYCEROL ACYLTRANSFERASE 4-RELATED"/>
    <property type="match status" value="1"/>
</dbReference>
<comment type="pathway">
    <text evidence="2">Lipid metabolism.</text>
</comment>
<dbReference type="PANTHER" id="PTHR31650">
    <property type="entry name" value="O-ACYLTRANSFERASE (WSD1-LIKE) FAMILY PROTEIN"/>
    <property type="match status" value="1"/>
</dbReference>
<evidence type="ECO:0000256" key="11">
    <source>
        <dbReference type="RuleBase" id="RU361241"/>
    </source>
</evidence>
<evidence type="ECO:0000256" key="2">
    <source>
        <dbReference type="ARBA" id="ARBA00005189"/>
    </source>
</evidence>
<feature type="domain" description="O-acyltransferase WSD1-like N-terminal" evidence="12">
    <location>
        <begin position="19"/>
        <end position="275"/>
    </location>
</feature>
<dbReference type="InterPro" id="IPR004255">
    <property type="entry name" value="O-acyltransferase_WSD1_N"/>
</dbReference>
<keyword evidence="7 11" id="KW-0319">Glycerol metabolism</keyword>
<proteinExistence type="inferred from homology"/>
<dbReference type="InterPro" id="IPR014292">
    <property type="entry name" value="Acyl_transf_WS/DGAT"/>
</dbReference>
<dbReference type="NCBIfam" id="TIGR02946">
    <property type="entry name" value="acyl_WS_DGAT"/>
    <property type="match status" value="1"/>
</dbReference>
<dbReference type="InterPro" id="IPR009721">
    <property type="entry name" value="O-acyltransferase_WSD1_C"/>
</dbReference>
<keyword evidence="6 11" id="KW-0808">Transferase</keyword>
<dbReference type="EMBL" id="BBYQ01000005">
    <property type="protein sequence ID" value="GAP26316.1"/>
    <property type="molecule type" value="Genomic_DNA"/>
</dbReference>
<evidence type="ECO:0000259" key="12">
    <source>
        <dbReference type="Pfam" id="PF03007"/>
    </source>
</evidence>
<keyword evidence="8 11" id="KW-0443">Lipid metabolism</keyword>
<evidence type="ECO:0000256" key="3">
    <source>
        <dbReference type="ARBA" id="ARBA00009587"/>
    </source>
</evidence>
<accession>A0ABC9YLC5</accession>
<evidence type="ECO:0000259" key="13">
    <source>
        <dbReference type="Pfam" id="PF06974"/>
    </source>
</evidence>
<gene>
    <name evidence="14" type="ORF">NSK11_contig00005-0044</name>
</gene>
<sequence>MSAPGSLAHTSEATPMDLLNPLDAIFLAIESREHPMHVGGLQLFEPPADAGPDYTHELFTAMAAETEVRTRFRRKPSRLLGGFSSLAWSHAETVDMGYHLRRSALPGPGGMADLLDLTERLHGILLDRHRPLWEGRLIEGLSDGRFAIYMKMHHALIDGVSAMRLLQRTLTDDPFDSRLNVPWGTPPVLRDDSARPESPWTQMRAAVPRLLRGAGSIAAPLRGAIDGRLTLPMTAPRTLFNTSIGGARRIAVRSWPLERINAVRPATGATVNDVVLAMSAAALRAYLLERDALPDEPLIAMVPVNIRSAGESDTSEGNMVAACLANLGTHIADPAERLETIRTSMRDAKQVFTQLPKLEAMLLSAALMTPLGVSLLPGFEALPRMPFNLVISNVPGPRKPVYMQGARLDANYPLSIPFESQAMNITLTTNGDNLDFGLVGCRRTVPDLDRMIDHLENGLAELEKATA</sequence>
<dbReference type="AlphaFoldDB" id="A0ABC9YLC5"/>
<protein>
    <recommendedName>
        <fullName evidence="4 11">Diacylglycerol O-acyltransferase</fullName>
        <ecNumber evidence="4 11">2.3.1.20</ecNumber>
    </recommendedName>
</protein>
<dbReference type="GO" id="GO:0006071">
    <property type="term" value="P:glycerol metabolic process"/>
    <property type="evidence" value="ECO:0007669"/>
    <property type="project" value="UniProtKB-KW"/>
</dbReference>
<evidence type="ECO:0000256" key="5">
    <source>
        <dbReference type="ARBA" id="ARBA00022516"/>
    </source>
</evidence>
<evidence type="ECO:0000256" key="7">
    <source>
        <dbReference type="ARBA" id="ARBA00022798"/>
    </source>
</evidence>
<comment type="similarity">
    <text evidence="3 11">Belongs to the long-chain O-acyltransferase family.</text>
</comment>
<dbReference type="Pfam" id="PF03007">
    <property type="entry name" value="WS_DGAT_cat"/>
    <property type="match status" value="1"/>
</dbReference>
<dbReference type="Gene3D" id="3.30.559.10">
    <property type="entry name" value="Chloramphenicol acetyltransferase-like domain"/>
    <property type="match status" value="1"/>
</dbReference>
<dbReference type="Pfam" id="PF06974">
    <property type="entry name" value="WS_DGAT_C"/>
    <property type="match status" value="1"/>
</dbReference>
<dbReference type="Gene3D" id="3.30.559.30">
    <property type="entry name" value="Nonribosomal peptide synthetase, condensation domain"/>
    <property type="match status" value="1"/>
</dbReference>
<keyword evidence="15" id="KW-1185">Reference proteome</keyword>
<name>A0ABC9YLC5_9NOCA</name>
<dbReference type="GO" id="GO:0006629">
    <property type="term" value="P:lipid metabolic process"/>
    <property type="evidence" value="ECO:0007669"/>
    <property type="project" value="UniProtKB-KW"/>
</dbReference>
<evidence type="ECO:0000256" key="1">
    <source>
        <dbReference type="ARBA" id="ARBA00004771"/>
    </source>
</evidence>
<evidence type="ECO:0000256" key="10">
    <source>
        <dbReference type="ARBA" id="ARBA00048109"/>
    </source>
</evidence>
<evidence type="ECO:0000313" key="15">
    <source>
        <dbReference type="Proteomes" id="UP000037179"/>
    </source>
</evidence>
<keyword evidence="9 11" id="KW-0012">Acyltransferase</keyword>
<dbReference type="EC" id="2.3.1.20" evidence="4 11"/>
<keyword evidence="5 11" id="KW-0444">Lipid biosynthesis</keyword>
<organism evidence="14 15">
    <name type="scientific">Nocardia seriolae</name>
    <dbReference type="NCBI Taxonomy" id="37332"/>
    <lineage>
        <taxon>Bacteria</taxon>
        <taxon>Bacillati</taxon>
        <taxon>Actinomycetota</taxon>
        <taxon>Actinomycetes</taxon>
        <taxon>Mycobacteriales</taxon>
        <taxon>Nocardiaceae</taxon>
        <taxon>Nocardia</taxon>
    </lineage>
</organism>